<proteinExistence type="predicted"/>
<keyword evidence="4" id="KW-1185">Reference proteome</keyword>
<evidence type="ECO:0000313" key="3">
    <source>
        <dbReference type="EMBL" id="GLR89763.1"/>
    </source>
</evidence>
<feature type="compositionally biased region" description="Basic and acidic residues" evidence="1">
    <location>
        <begin position="1"/>
        <end position="13"/>
    </location>
</feature>
<organism evidence="3 4">
    <name type="scientific">Bradyrhizobium iriomotense</name>
    <dbReference type="NCBI Taxonomy" id="441950"/>
    <lineage>
        <taxon>Bacteria</taxon>
        <taxon>Pseudomonadati</taxon>
        <taxon>Pseudomonadota</taxon>
        <taxon>Alphaproteobacteria</taxon>
        <taxon>Hyphomicrobiales</taxon>
        <taxon>Nitrobacteraceae</taxon>
        <taxon>Bradyrhizobium</taxon>
    </lineage>
</organism>
<dbReference type="EMBL" id="BSOW01000028">
    <property type="protein sequence ID" value="GLR89763.1"/>
    <property type="molecule type" value="Genomic_DNA"/>
</dbReference>
<feature type="transmembrane region" description="Helical" evidence="2">
    <location>
        <begin position="81"/>
        <end position="102"/>
    </location>
</feature>
<feature type="compositionally biased region" description="Polar residues" evidence="1">
    <location>
        <begin position="390"/>
        <end position="403"/>
    </location>
</feature>
<dbReference type="Pfam" id="PF14362">
    <property type="entry name" value="DUF4407"/>
    <property type="match status" value="1"/>
</dbReference>
<feature type="transmembrane region" description="Helical" evidence="2">
    <location>
        <begin position="305"/>
        <end position="326"/>
    </location>
</feature>
<sequence>MKLDLSERSHDQKPPSNPIPLRDRLSIPLSGFSAEFAHKYGSPQELSDLRAAGAILLGSSALSSLTTTVGLHLAMGGGGFHASYAVAGLFVGGLTGAIDYVVQYKGTLSSRGNAELRRVGLKLPDPEGTSRIPFLVRLVRVGQAATFGFLAGTFLIIGTNFSDVQSYIDNKYMTSNQTVAADASKLVDAGIARSKQALSVQDAEVNNISRSLQALRSNDVRRAIGRKTNAPSSTSDPQLEGLERRLAEATAKRDALAATVTAQESGRNAGIEKAINESPNAIRKRSGLAAQLEALSALTSENPRLWLLVLAFEFLSLALELGPMWAAATKLPSALAARLAREHYVAVSTIAKEAAEQLEATDAERRDVGEAVEPQAIDVVLPAVSTAVQSAANDNVPESSLSNDVAVPRRGRGRPRGSRNKTHFNGHQGDAGYEQ</sequence>
<feature type="region of interest" description="Disordered" evidence="1">
    <location>
        <begin position="390"/>
        <end position="435"/>
    </location>
</feature>
<keyword evidence="2" id="KW-0472">Membrane</keyword>
<feature type="compositionally biased region" description="Basic residues" evidence="1">
    <location>
        <begin position="409"/>
        <end position="424"/>
    </location>
</feature>
<evidence type="ECO:0000313" key="4">
    <source>
        <dbReference type="Proteomes" id="UP001156905"/>
    </source>
</evidence>
<name>A0ABQ6B7L0_9BRAD</name>
<protein>
    <recommendedName>
        <fullName evidence="5">RDD domain-containing protein</fullName>
    </recommendedName>
</protein>
<keyword evidence="2" id="KW-0812">Transmembrane</keyword>
<feature type="region of interest" description="Disordered" evidence="1">
    <location>
        <begin position="1"/>
        <end position="21"/>
    </location>
</feature>
<comment type="caution">
    <text evidence="3">The sequence shown here is derived from an EMBL/GenBank/DDBJ whole genome shotgun (WGS) entry which is preliminary data.</text>
</comment>
<accession>A0ABQ6B7L0</accession>
<dbReference type="RefSeq" id="WP_284272120.1">
    <property type="nucleotide sequence ID" value="NZ_BSOW01000028.1"/>
</dbReference>
<evidence type="ECO:0000256" key="1">
    <source>
        <dbReference type="SAM" id="MobiDB-lite"/>
    </source>
</evidence>
<gene>
    <name evidence="3" type="ORF">GCM10007857_64770</name>
</gene>
<evidence type="ECO:0000256" key="2">
    <source>
        <dbReference type="SAM" id="Phobius"/>
    </source>
</evidence>
<keyword evidence="2" id="KW-1133">Transmembrane helix</keyword>
<feature type="transmembrane region" description="Helical" evidence="2">
    <location>
        <begin position="54"/>
        <end position="75"/>
    </location>
</feature>
<dbReference type="Proteomes" id="UP001156905">
    <property type="component" value="Unassembled WGS sequence"/>
</dbReference>
<evidence type="ECO:0008006" key="5">
    <source>
        <dbReference type="Google" id="ProtNLM"/>
    </source>
</evidence>
<reference evidence="4" key="1">
    <citation type="journal article" date="2019" name="Int. J. Syst. Evol. Microbiol.">
        <title>The Global Catalogue of Microorganisms (GCM) 10K type strain sequencing project: providing services to taxonomists for standard genome sequencing and annotation.</title>
        <authorList>
            <consortium name="The Broad Institute Genomics Platform"/>
            <consortium name="The Broad Institute Genome Sequencing Center for Infectious Disease"/>
            <person name="Wu L."/>
            <person name="Ma J."/>
        </authorList>
    </citation>
    <scope>NUCLEOTIDE SEQUENCE [LARGE SCALE GENOMIC DNA]</scope>
    <source>
        <strain evidence="4">NBRC 102520</strain>
    </source>
</reference>
<dbReference type="InterPro" id="IPR025519">
    <property type="entry name" value="DUF4407"/>
</dbReference>